<dbReference type="Proteomes" id="UP001183607">
    <property type="component" value="Unassembled WGS sequence"/>
</dbReference>
<gene>
    <name evidence="1" type="ORF">RM574_00750</name>
</gene>
<dbReference type="EMBL" id="JAVRER010000001">
    <property type="protein sequence ID" value="MDT0414007.1"/>
    <property type="molecule type" value="Genomic_DNA"/>
</dbReference>
<name>A0ABD5DZP3_9ACTN</name>
<accession>A0ABD5DZP3</accession>
<protein>
    <recommendedName>
        <fullName evidence="3">Small CPxCG-related zinc finger protein</fullName>
    </recommendedName>
</protein>
<dbReference type="AlphaFoldDB" id="A0ABD5DZP3"/>
<sequence length="84" mass="9325">MSAHDTSDFADEARSRAARLLRMAAPEDDRDGLIAYATDTPDPPLMGPDGIRTTGCPRCRRTMWLQREAWVCAGCGEVRERGED</sequence>
<evidence type="ECO:0008006" key="3">
    <source>
        <dbReference type="Google" id="ProtNLM"/>
    </source>
</evidence>
<evidence type="ECO:0000313" key="1">
    <source>
        <dbReference type="EMBL" id="MDT0414007.1"/>
    </source>
</evidence>
<evidence type="ECO:0000313" key="2">
    <source>
        <dbReference type="Proteomes" id="UP001183607"/>
    </source>
</evidence>
<proteinExistence type="predicted"/>
<reference evidence="2" key="1">
    <citation type="submission" date="2023-07" db="EMBL/GenBank/DDBJ databases">
        <title>30 novel species of actinomycetes from the DSMZ collection.</title>
        <authorList>
            <person name="Nouioui I."/>
        </authorList>
    </citation>
    <scope>NUCLEOTIDE SEQUENCE [LARGE SCALE GENOMIC DNA]</scope>
    <source>
        <strain evidence="2">DSM 41982</strain>
    </source>
</reference>
<dbReference type="RefSeq" id="WP_007827772.1">
    <property type="nucleotide sequence ID" value="NZ_JAVRER010000001.1"/>
</dbReference>
<comment type="caution">
    <text evidence="1">The sequence shown here is derived from an EMBL/GenBank/DDBJ whole genome shotgun (WGS) entry which is preliminary data.</text>
</comment>
<organism evidence="1 2">
    <name type="scientific">Streptomyces evansiae</name>
    <dbReference type="NCBI Taxonomy" id="3075535"/>
    <lineage>
        <taxon>Bacteria</taxon>
        <taxon>Bacillati</taxon>
        <taxon>Actinomycetota</taxon>
        <taxon>Actinomycetes</taxon>
        <taxon>Kitasatosporales</taxon>
        <taxon>Streptomycetaceae</taxon>
        <taxon>Streptomyces</taxon>
    </lineage>
</organism>